<evidence type="ECO:0000313" key="2">
    <source>
        <dbReference type="EMBL" id="SVA45706.1"/>
    </source>
</evidence>
<organism evidence="2">
    <name type="scientific">marine metagenome</name>
    <dbReference type="NCBI Taxonomy" id="408172"/>
    <lineage>
        <taxon>unclassified sequences</taxon>
        <taxon>metagenomes</taxon>
        <taxon>ecological metagenomes</taxon>
    </lineage>
</organism>
<accession>A0A381VZI7</accession>
<proteinExistence type="predicted"/>
<protein>
    <recommendedName>
        <fullName evidence="1">SnoaL-like domain-containing protein</fullName>
    </recommendedName>
</protein>
<dbReference type="SUPFAM" id="SSF54427">
    <property type="entry name" value="NTF2-like"/>
    <property type="match status" value="1"/>
</dbReference>
<dbReference type="InterPro" id="IPR032710">
    <property type="entry name" value="NTF2-like_dom_sf"/>
</dbReference>
<reference evidence="2" key="1">
    <citation type="submission" date="2018-05" db="EMBL/GenBank/DDBJ databases">
        <authorList>
            <person name="Lanie J.A."/>
            <person name="Ng W.-L."/>
            <person name="Kazmierczak K.M."/>
            <person name="Andrzejewski T.M."/>
            <person name="Davidsen T.M."/>
            <person name="Wayne K.J."/>
            <person name="Tettelin H."/>
            <person name="Glass J.I."/>
            <person name="Rusch D."/>
            <person name="Podicherti R."/>
            <person name="Tsui H.-C.T."/>
            <person name="Winkler M.E."/>
        </authorList>
    </citation>
    <scope>NUCLEOTIDE SEQUENCE</scope>
</reference>
<sequence>MKMTKVSEEVINNLVAKKIFEDLTSKYCRGLDRIDEGLLKGVFWKEAEVDIGIFSGSIEDFMPFIIDTLNSSIRSSHSVSNFLFEIDNNVAVGEIYVHGVSSFFNEENVEIDGHVGGRYLTQYEKREEEWRMTKLTFIMDWNMNIESSALWNQGFRIGVRGEGDLSHSSLKSR</sequence>
<dbReference type="AlphaFoldDB" id="A0A381VZI7"/>
<dbReference type="Gene3D" id="3.10.450.50">
    <property type="match status" value="1"/>
</dbReference>
<feature type="domain" description="SnoaL-like" evidence="1">
    <location>
        <begin position="22"/>
        <end position="135"/>
    </location>
</feature>
<dbReference type="InterPro" id="IPR037401">
    <property type="entry name" value="SnoaL-like"/>
</dbReference>
<gene>
    <name evidence="2" type="ORF">METZ01_LOCUS98560</name>
</gene>
<dbReference type="EMBL" id="UINC01010259">
    <property type="protein sequence ID" value="SVA45706.1"/>
    <property type="molecule type" value="Genomic_DNA"/>
</dbReference>
<dbReference type="Pfam" id="PF13577">
    <property type="entry name" value="SnoaL_4"/>
    <property type="match status" value="1"/>
</dbReference>
<name>A0A381VZI7_9ZZZZ</name>
<evidence type="ECO:0000259" key="1">
    <source>
        <dbReference type="Pfam" id="PF13577"/>
    </source>
</evidence>